<dbReference type="Gene3D" id="3.40.50.410">
    <property type="entry name" value="von Willebrand factor, type A domain"/>
    <property type="match status" value="1"/>
</dbReference>
<dbReference type="SMART" id="SM00187">
    <property type="entry name" value="INB"/>
    <property type="match status" value="1"/>
</dbReference>
<evidence type="ECO:0000259" key="9">
    <source>
        <dbReference type="SMART" id="SM00187"/>
    </source>
</evidence>
<accession>A0A9D3S2Y4</accession>
<sequence length="136" mass="15631">MWCNQLNFTKKGELNAARCDTEALLMEKGCDPSYIISPKSSHFLERNDPLFKGSPQKDPIQIRPQEVKLLLRPGKPHTLPFRFKRAEDYPVDLYYLMDLSYSMKDDLENVKNLGENLLETLGKITSRARIGNISTI</sequence>
<dbReference type="Gene3D" id="6.20.50.10">
    <property type="match status" value="1"/>
</dbReference>
<keyword evidence="5" id="KW-0472">Membrane</keyword>
<gene>
    <name evidence="10" type="ORF">ANANG_G00066510</name>
</gene>
<dbReference type="GO" id="GO:0033627">
    <property type="term" value="P:cell adhesion mediated by integrin"/>
    <property type="evidence" value="ECO:0007669"/>
    <property type="project" value="TreeGrafter"/>
</dbReference>
<evidence type="ECO:0000256" key="3">
    <source>
        <dbReference type="ARBA" id="ARBA00022692"/>
    </source>
</evidence>
<name>A0A9D3S2Y4_ANGAN</name>
<keyword evidence="6" id="KW-1015">Disulfide bond</keyword>
<evidence type="ECO:0000256" key="7">
    <source>
        <dbReference type="ARBA" id="ARBA00023180"/>
    </source>
</evidence>
<keyword evidence="11" id="KW-1185">Reference proteome</keyword>
<evidence type="ECO:0000256" key="2">
    <source>
        <dbReference type="ARBA" id="ARBA00007449"/>
    </source>
</evidence>
<organism evidence="10 11">
    <name type="scientific">Anguilla anguilla</name>
    <name type="common">European freshwater eel</name>
    <name type="synonym">Muraena anguilla</name>
    <dbReference type="NCBI Taxonomy" id="7936"/>
    <lineage>
        <taxon>Eukaryota</taxon>
        <taxon>Metazoa</taxon>
        <taxon>Chordata</taxon>
        <taxon>Craniata</taxon>
        <taxon>Vertebrata</taxon>
        <taxon>Euteleostomi</taxon>
        <taxon>Actinopterygii</taxon>
        <taxon>Neopterygii</taxon>
        <taxon>Teleostei</taxon>
        <taxon>Anguilliformes</taxon>
        <taxon>Anguillidae</taxon>
        <taxon>Anguilla</taxon>
    </lineage>
</organism>
<comment type="subcellular location">
    <subcellularLocation>
        <location evidence="8">Cell membrane</location>
        <topology evidence="8">Single-pass type I membrane protein</topology>
    </subcellularLocation>
    <subcellularLocation>
        <location evidence="1">Membrane</location>
        <topology evidence="1">Single-pass type I membrane protein</topology>
    </subcellularLocation>
</comment>
<evidence type="ECO:0000256" key="4">
    <source>
        <dbReference type="ARBA" id="ARBA00023037"/>
    </source>
</evidence>
<dbReference type="Gene3D" id="3.30.1680.10">
    <property type="entry name" value="ligand-binding face of the semaphorins, domain 2"/>
    <property type="match status" value="1"/>
</dbReference>
<dbReference type="GO" id="GO:0019901">
    <property type="term" value="F:protein kinase binding"/>
    <property type="evidence" value="ECO:0007669"/>
    <property type="project" value="TreeGrafter"/>
</dbReference>
<dbReference type="InterPro" id="IPR015439">
    <property type="entry name" value="Integrin_b-2_sf"/>
</dbReference>
<dbReference type="Pfam" id="PF00362">
    <property type="entry name" value="Integrin_beta"/>
    <property type="match status" value="1"/>
</dbReference>
<comment type="similarity">
    <text evidence="2 8">Belongs to the integrin beta chain family.</text>
</comment>
<keyword evidence="3 8" id="KW-0812">Transmembrane</keyword>
<dbReference type="Proteomes" id="UP001044222">
    <property type="component" value="Unassembled WGS sequence"/>
</dbReference>
<dbReference type="GO" id="GO:0007160">
    <property type="term" value="P:cell-matrix adhesion"/>
    <property type="evidence" value="ECO:0007669"/>
    <property type="project" value="TreeGrafter"/>
</dbReference>
<dbReference type="GO" id="GO:0001540">
    <property type="term" value="F:amyloid-beta binding"/>
    <property type="evidence" value="ECO:0007669"/>
    <property type="project" value="TreeGrafter"/>
</dbReference>
<evidence type="ECO:0000313" key="11">
    <source>
        <dbReference type="Proteomes" id="UP001044222"/>
    </source>
</evidence>
<dbReference type="SUPFAM" id="SSF103575">
    <property type="entry name" value="Plexin repeat"/>
    <property type="match status" value="1"/>
</dbReference>
<keyword evidence="4 8" id="KW-0401">Integrin</keyword>
<dbReference type="SUPFAM" id="SSF53300">
    <property type="entry name" value="vWA-like"/>
    <property type="match status" value="1"/>
</dbReference>
<dbReference type="GO" id="GO:0009986">
    <property type="term" value="C:cell surface"/>
    <property type="evidence" value="ECO:0007669"/>
    <property type="project" value="TreeGrafter"/>
</dbReference>
<dbReference type="GO" id="GO:0005178">
    <property type="term" value="F:integrin binding"/>
    <property type="evidence" value="ECO:0007669"/>
    <property type="project" value="TreeGrafter"/>
</dbReference>
<dbReference type="InterPro" id="IPR002369">
    <property type="entry name" value="Integrin_bsu_VWA"/>
</dbReference>
<evidence type="ECO:0000313" key="10">
    <source>
        <dbReference type="EMBL" id="KAG5852810.1"/>
    </source>
</evidence>
<dbReference type="PANTHER" id="PTHR10082">
    <property type="entry name" value="INTEGRIN BETA SUBUNIT"/>
    <property type="match status" value="1"/>
</dbReference>
<dbReference type="GO" id="GO:0005925">
    <property type="term" value="C:focal adhesion"/>
    <property type="evidence" value="ECO:0007669"/>
    <property type="project" value="TreeGrafter"/>
</dbReference>
<dbReference type="InterPro" id="IPR036465">
    <property type="entry name" value="vWFA_dom_sf"/>
</dbReference>
<dbReference type="PRINTS" id="PR01186">
    <property type="entry name" value="INTEGRINB"/>
</dbReference>
<evidence type="ECO:0000256" key="1">
    <source>
        <dbReference type="ARBA" id="ARBA00004479"/>
    </source>
</evidence>
<dbReference type="InterPro" id="IPR015812">
    <property type="entry name" value="Integrin_bsu"/>
</dbReference>
<comment type="caution">
    <text evidence="10">The sequence shown here is derived from an EMBL/GenBank/DDBJ whole genome shotgun (WGS) entry which is preliminary data.</text>
</comment>
<evidence type="ECO:0000256" key="6">
    <source>
        <dbReference type="ARBA" id="ARBA00023157"/>
    </source>
</evidence>
<keyword evidence="8" id="KW-0130">Cell adhesion</keyword>
<proteinExistence type="inferred from homology"/>
<dbReference type="GO" id="GO:0007229">
    <property type="term" value="P:integrin-mediated signaling pathway"/>
    <property type="evidence" value="ECO:0007669"/>
    <property type="project" value="UniProtKB-KW"/>
</dbReference>
<dbReference type="GO" id="GO:0007159">
    <property type="term" value="P:leukocyte cell-cell adhesion"/>
    <property type="evidence" value="ECO:0007669"/>
    <property type="project" value="TreeGrafter"/>
</dbReference>
<dbReference type="GO" id="GO:0030593">
    <property type="term" value="P:neutrophil chemotaxis"/>
    <property type="evidence" value="ECO:0007669"/>
    <property type="project" value="TreeGrafter"/>
</dbReference>
<feature type="domain" description="Integrin beta subunit VWA" evidence="9">
    <location>
        <begin position="1"/>
        <end position="136"/>
    </location>
</feature>
<dbReference type="GO" id="GO:0008305">
    <property type="term" value="C:integrin complex"/>
    <property type="evidence" value="ECO:0007669"/>
    <property type="project" value="TreeGrafter"/>
</dbReference>
<evidence type="ECO:0000256" key="5">
    <source>
        <dbReference type="ARBA" id="ARBA00023136"/>
    </source>
</evidence>
<dbReference type="EMBL" id="JAFIRN010000003">
    <property type="protein sequence ID" value="KAG5852810.1"/>
    <property type="molecule type" value="Genomic_DNA"/>
</dbReference>
<evidence type="ECO:0000256" key="8">
    <source>
        <dbReference type="RuleBase" id="RU000633"/>
    </source>
</evidence>
<dbReference type="AlphaFoldDB" id="A0A9D3S2Y4"/>
<reference evidence="10" key="1">
    <citation type="submission" date="2021-01" db="EMBL/GenBank/DDBJ databases">
        <title>A chromosome-scale assembly of European eel, Anguilla anguilla.</title>
        <authorList>
            <person name="Henkel C."/>
            <person name="Jong-Raadsen S.A."/>
            <person name="Dufour S."/>
            <person name="Weltzien F.-A."/>
            <person name="Palstra A.P."/>
            <person name="Pelster B."/>
            <person name="Spaink H.P."/>
            <person name="Van Den Thillart G.E."/>
            <person name="Jansen H."/>
            <person name="Zahm M."/>
            <person name="Klopp C."/>
            <person name="Cedric C."/>
            <person name="Louis A."/>
            <person name="Berthelot C."/>
            <person name="Parey E."/>
            <person name="Roest Crollius H."/>
            <person name="Montfort J."/>
            <person name="Robinson-Rechavi M."/>
            <person name="Bucao C."/>
            <person name="Bouchez O."/>
            <person name="Gislard M."/>
            <person name="Lluch J."/>
            <person name="Milhes M."/>
            <person name="Lampietro C."/>
            <person name="Lopez Roques C."/>
            <person name="Donnadieu C."/>
            <person name="Braasch I."/>
            <person name="Desvignes T."/>
            <person name="Postlethwait J."/>
            <person name="Bobe J."/>
            <person name="Guiguen Y."/>
            <person name="Dirks R."/>
        </authorList>
    </citation>
    <scope>NUCLEOTIDE SEQUENCE</scope>
    <source>
        <strain evidence="10">Tag_6206</strain>
        <tissue evidence="10">Liver</tissue>
    </source>
</reference>
<keyword evidence="7" id="KW-0325">Glycoprotein</keyword>
<dbReference type="PANTHER" id="PTHR10082:SF15">
    <property type="entry name" value="INTEGRIN BETA-2"/>
    <property type="match status" value="1"/>
</dbReference>
<protein>
    <recommendedName>
        <fullName evidence="8">Integrin beta</fullName>
    </recommendedName>
</protein>